<evidence type="ECO:0000313" key="1">
    <source>
        <dbReference type="EMBL" id="CUP96031.1"/>
    </source>
</evidence>
<dbReference type="AlphaFoldDB" id="A0A174SI52"/>
<proteinExistence type="predicted"/>
<name>A0A174SI52_9FIRM</name>
<gene>
    <name evidence="1" type="ORF">ERS852526_02425</name>
</gene>
<protein>
    <submittedName>
        <fullName evidence="1">Uncharacterized protein</fullName>
    </submittedName>
</protein>
<dbReference type="EMBL" id="CZAY01000019">
    <property type="protein sequence ID" value="CUP96031.1"/>
    <property type="molecule type" value="Genomic_DNA"/>
</dbReference>
<dbReference type="OrthoDB" id="9810385at2"/>
<dbReference type="GeneID" id="96229706"/>
<organism evidence="1 2">
    <name type="scientific">Dorea longicatena</name>
    <dbReference type="NCBI Taxonomy" id="88431"/>
    <lineage>
        <taxon>Bacteria</taxon>
        <taxon>Bacillati</taxon>
        <taxon>Bacillota</taxon>
        <taxon>Clostridia</taxon>
        <taxon>Lachnospirales</taxon>
        <taxon>Lachnospiraceae</taxon>
        <taxon>Dorea</taxon>
    </lineage>
</organism>
<accession>A0A174SI52</accession>
<dbReference type="Proteomes" id="UP000095485">
    <property type="component" value="Unassembled WGS sequence"/>
</dbReference>
<evidence type="ECO:0000313" key="2">
    <source>
        <dbReference type="Proteomes" id="UP000095485"/>
    </source>
</evidence>
<dbReference type="RefSeq" id="WP_055284118.1">
    <property type="nucleotide sequence ID" value="NZ_CZAY01000019.1"/>
</dbReference>
<sequence length="125" mass="15141">MTKEETMKREDLSRIVNLVGAEEVKCYDRETGKCSSLENLEALSQQEEGKVWIFPYDMELCSKEKGLRWFIEEYNIDIPDYRKRWQYLRESGSNQAFYEYLLDLRLDAMKDWLHEHNILQLDFDE</sequence>
<reference evidence="1 2" key="1">
    <citation type="submission" date="2015-09" db="EMBL/GenBank/DDBJ databases">
        <authorList>
            <consortium name="Pathogen Informatics"/>
        </authorList>
    </citation>
    <scope>NUCLEOTIDE SEQUENCE [LARGE SCALE GENOMIC DNA]</scope>
    <source>
        <strain evidence="1 2">2789STDY5834914</strain>
    </source>
</reference>